<keyword evidence="12" id="KW-1185">Reference proteome</keyword>
<sequence>MRYSTLLLFLLESVLLAGQTADSLPSLTSSTFELGEVLVKANRMNDTFHTISVARMEQFNRLQASTALNLLPGVTLANVGPRNESVVYIRGFDLRQVPVFIDGVPVYVPYDGYVDLARFTTADLSSVRVDKGFSSVLYGPNTMGGAINLVSRKPDKKLEYDARLGIFSGEGQRLSANVGSNFGQWYLQGNLSYLEQVTFPLSADFEPVETEDGGNREKAGRSDFKINLKAGFRPNDTDEYALGYVRQEGVKGNPPYTGTDPNVRIRFWDWPFWNKESLYFLSNTQIGQSSSVSVRLYYDRFENALFSYDDATYTTQERPFAFQSFYDDYAYGGNARFSTQFSPSHELQAAVYFKHDTHRENNLGEPQRRMADNTFSIALEDQLSLNSRLRLSSGMSYNLRSSIAAEDYLVDENRIVSFEPNDNAALNLQAGLWYDLSKGQTLRLTAARKTRFATIKDRYSYRLGRALPNPELEAEAALHLEVSYQARLLKDGRLSLEANLYQSNLSNTIQQVDNVQGGLFQLQNTGSSRFRGAELSLAYQAAEYLGLGANYSYIEQENLDRPDIRFTNVPPHKVFVYGTFKPLSPLEVLLSAEYNDRRFSQSYGVTADAFTLVNTSAEATIRPWLRLQGGINNLLDNHYELVEGFPEAGRNFFLTLIAQNP</sequence>
<evidence type="ECO:0000313" key="11">
    <source>
        <dbReference type="EMBL" id="KGE86991.1"/>
    </source>
</evidence>
<dbReference type="SUPFAM" id="SSF56935">
    <property type="entry name" value="Porins"/>
    <property type="match status" value="1"/>
</dbReference>
<dbReference type="CDD" id="cd01347">
    <property type="entry name" value="ligand_gated_channel"/>
    <property type="match status" value="1"/>
</dbReference>
<dbReference type="GO" id="GO:0044718">
    <property type="term" value="P:siderophore transmembrane transport"/>
    <property type="evidence" value="ECO:0007669"/>
    <property type="project" value="TreeGrafter"/>
</dbReference>
<evidence type="ECO:0000256" key="1">
    <source>
        <dbReference type="ARBA" id="ARBA00004571"/>
    </source>
</evidence>
<keyword evidence="4 8" id="KW-0812">Transmembrane</keyword>
<evidence type="ECO:0000256" key="7">
    <source>
        <dbReference type="ARBA" id="ARBA00023237"/>
    </source>
</evidence>
<comment type="similarity">
    <text evidence="8">Belongs to the TonB-dependent receptor family.</text>
</comment>
<organism evidence="11 12">
    <name type="scientific">Phaeodactylibacter xiamenensis</name>
    <dbReference type="NCBI Taxonomy" id="1524460"/>
    <lineage>
        <taxon>Bacteria</taxon>
        <taxon>Pseudomonadati</taxon>
        <taxon>Bacteroidota</taxon>
        <taxon>Saprospiria</taxon>
        <taxon>Saprospirales</taxon>
        <taxon>Haliscomenobacteraceae</taxon>
        <taxon>Phaeodactylibacter</taxon>
    </lineage>
</organism>
<proteinExistence type="inferred from homology"/>
<dbReference type="InterPro" id="IPR039426">
    <property type="entry name" value="TonB-dep_rcpt-like"/>
</dbReference>
<dbReference type="OrthoDB" id="9758472at2"/>
<dbReference type="PANTHER" id="PTHR30069">
    <property type="entry name" value="TONB-DEPENDENT OUTER MEMBRANE RECEPTOR"/>
    <property type="match status" value="1"/>
</dbReference>
<dbReference type="EMBL" id="JPOS01000039">
    <property type="protein sequence ID" value="KGE86991.1"/>
    <property type="molecule type" value="Genomic_DNA"/>
</dbReference>
<evidence type="ECO:0000313" key="12">
    <source>
        <dbReference type="Proteomes" id="UP000029736"/>
    </source>
</evidence>
<dbReference type="GO" id="GO:0009279">
    <property type="term" value="C:cell outer membrane"/>
    <property type="evidence" value="ECO:0007669"/>
    <property type="project" value="UniProtKB-SubCell"/>
</dbReference>
<keyword evidence="5 9" id="KW-0732">Signal</keyword>
<keyword evidence="7 8" id="KW-0998">Cell outer membrane</keyword>
<comment type="subcellular location">
    <subcellularLocation>
        <location evidence="1 8">Cell outer membrane</location>
        <topology evidence="1 8">Multi-pass membrane protein</topology>
    </subcellularLocation>
</comment>
<keyword evidence="3 8" id="KW-1134">Transmembrane beta strand</keyword>
<evidence type="ECO:0000256" key="9">
    <source>
        <dbReference type="SAM" id="SignalP"/>
    </source>
</evidence>
<dbReference type="AlphaFoldDB" id="A0A098S4N4"/>
<keyword evidence="11" id="KW-0675">Receptor</keyword>
<dbReference type="STRING" id="1524460.IX84_18330"/>
<accession>A0A098S4N4</accession>
<evidence type="ECO:0000256" key="6">
    <source>
        <dbReference type="ARBA" id="ARBA00023136"/>
    </source>
</evidence>
<evidence type="ECO:0000259" key="10">
    <source>
        <dbReference type="Pfam" id="PF07715"/>
    </source>
</evidence>
<dbReference type="GO" id="GO:0015344">
    <property type="term" value="F:siderophore uptake transmembrane transporter activity"/>
    <property type="evidence" value="ECO:0007669"/>
    <property type="project" value="TreeGrafter"/>
</dbReference>
<evidence type="ECO:0000256" key="4">
    <source>
        <dbReference type="ARBA" id="ARBA00022692"/>
    </source>
</evidence>
<gene>
    <name evidence="11" type="ORF">IX84_18330</name>
</gene>
<reference evidence="11 12" key="1">
    <citation type="journal article" date="2014" name="Int. J. Syst. Evol. Microbiol.">
        <title>Phaeodactylibacter xiamenensis gen. nov., sp. nov., a member of the family Saprospiraceae isolated from the marine alga Phaeodactylum tricornutum.</title>
        <authorList>
            <person name="Chen Z.Jr."/>
            <person name="Lei X."/>
            <person name="Lai Q."/>
            <person name="Li Y."/>
            <person name="Zhang B."/>
            <person name="Zhang J."/>
            <person name="Zhang H."/>
            <person name="Yang L."/>
            <person name="Zheng W."/>
            <person name="Tian Y."/>
            <person name="Yu Z."/>
            <person name="Xu H.Jr."/>
            <person name="Zheng T."/>
        </authorList>
    </citation>
    <scope>NUCLEOTIDE SEQUENCE [LARGE SCALE GENOMIC DNA]</scope>
    <source>
        <strain evidence="11 12">KD52</strain>
    </source>
</reference>
<keyword evidence="2 8" id="KW-0813">Transport</keyword>
<comment type="caution">
    <text evidence="11">The sequence shown here is derived from an EMBL/GenBank/DDBJ whole genome shotgun (WGS) entry which is preliminary data.</text>
</comment>
<dbReference type="Gene3D" id="2.170.130.10">
    <property type="entry name" value="TonB-dependent receptor, plug domain"/>
    <property type="match status" value="1"/>
</dbReference>
<dbReference type="Proteomes" id="UP000029736">
    <property type="component" value="Unassembled WGS sequence"/>
</dbReference>
<protein>
    <submittedName>
        <fullName evidence="11">TonB-dependent receptor</fullName>
    </submittedName>
</protein>
<dbReference type="Pfam" id="PF07715">
    <property type="entry name" value="Plug"/>
    <property type="match status" value="1"/>
</dbReference>
<dbReference type="PROSITE" id="PS52016">
    <property type="entry name" value="TONB_DEPENDENT_REC_3"/>
    <property type="match status" value="1"/>
</dbReference>
<dbReference type="RefSeq" id="WP_044223618.1">
    <property type="nucleotide sequence ID" value="NZ_JBKAGJ010000008.1"/>
</dbReference>
<feature type="chain" id="PRO_5001939791" evidence="9">
    <location>
        <begin position="18"/>
        <end position="661"/>
    </location>
</feature>
<evidence type="ECO:0000256" key="3">
    <source>
        <dbReference type="ARBA" id="ARBA00022452"/>
    </source>
</evidence>
<evidence type="ECO:0000256" key="2">
    <source>
        <dbReference type="ARBA" id="ARBA00022448"/>
    </source>
</evidence>
<dbReference type="Gene3D" id="2.40.170.20">
    <property type="entry name" value="TonB-dependent receptor, beta-barrel domain"/>
    <property type="match status" value="1"/>
</dbReference>
<dbReference type="InterPro" id="IPR036942">
    <property type="entry name" value="Beta-barrel_TonB_sf"/>
</dbReference>
<evidence type="ECO:0000256" key="8">
    <source>
        <dbReference type="PROSITE-ProRule" id="PRU01360"/>
    </source>
</evidence>
<feature type="signal peptide" evidence="9">
    <location>
        <begin position="1"/>
        <end position="17"/>
    </location>
</feature>
<dbReference type="PANTHER" id="PTHR30069:SF29">
    <property type="entry name" value="HEMOGLOBIN AND HEMOGLOBIN-HAPTOGLOBIN-BINDING PROTEIN 1-RELATED"/>
    <property type="match status" value="1"/>
</dbReference>
<dbReference type="InterPro" id="IPR037066">
    <property type="entry name" value="Plug_dom_sf"/>
</dbReference>
<name>A0A098S4N4_9BACT</name>
<keyword evidence="6 8" id="KW-0472">Membrane</keyword>
<evidence type="ECO:0000256" key="5">
    <source>
        <dbReference type="ARBA" id="ARBA00022729"/>
    </source>
</evidence>
<dbReference type="InterPro" id="IPR012910">
    <property type="entry name" value="Plug_dom"/>
</dbReference>
<feature type="domain" description="TonB-dependent receptor plug" evidence="10">
    <location>
        <begin position="49"/>
        <end position="146"/>
    </location>
</feature>